<feature type="region of interest" description="Disordered" evidence="1">
    <location>
        <begin position="212"/>
        <end position="239"/>
    </location>
</feature>
<dbReference type="Pfam" id="PF13563">
    <property type="entry name" value="2_5_RNA_ligase2"/>
    <property type="match status" value="1"/>
</dbReference>
<dbReference type="SUPFAM" id="SSF55144">
    <property type="entry name" value="LigT-like"/>
    <property type="match status" value="1"/>
</dbReference>
<feature type="region of interest" description="Disordered" evidence="1">
    <location>
        <begin position="1"/>
        <end position="41"/>
    </location>
</feature>
<sequence length="239" mass="25662">MSSSKVAAREAARATHRVAGTPGGSHAGPADHRAAAASPVSRPEDISVGVILGFPADIAEELQRWRASFGDPLADVVPAHITLVTTTTTRDWEGTLEHVREVARHQSPFKVTIAGTGTFRPVSPVVFINVEDGFEDCVDLHEKLQQGPLHRELPFAYHPHVTIAHDVAPENLDEAETVLRNYRATFPVVSMGLYEHDANGIWQLREELDFGTQTDNDGTRPADSAPGTAEAGGTAAASH</sequence>
<accession>A0AAW8N6Z7</accession>
<reference evidence="2" key="1">
    <citation type="submission" date="2023-07" db="EMBL/GenBank/DDBJ databases">
        <title>Sorghum-associated microbial communities from plants grown in Nebraska, USA.</title>
        <authorList>
            <person name="Schachtman D."/>
        </authorList>
    </citation>
    <scope>NUCLEOTIDE SEQUENCE</scope>
    <source>
        <strain evidence="2">BE261</strain>
    </source>
</reference>
<feature type="compositionally biased region" description="Low complexity" evidence="1">
    <location>
        <begin position="225"/>
        <end position="239"/>
    </location>
</feature>
<dbReference type="AlphaFoldDB" id="A0AAW8N6Z7"/>
<evidence type="ECO:0000256" key="1">
    <source>
        <dbReference type="SAM" id="MobiDB-lite"/>
    </source>
</evidence>
<evidence type="ECO:0000313" key="2">
    <source>
        <dbReference type="EMBL" id="MDR7162735.1"/>
    </source>
</evidence>
<dbReference type="GO" id="GO:0016874">
    <property type="term" value="F:ligase activity"/>
    <property type="evidence" value="ECO:0007669"/>
    <property type="project" value="UniProtKB-KW"/>
</dbReference>
<protein>
    <submittedName>
        <fullName evidence="2">2'-5' RNA ligase</fullName>
    </submittedName>
</protein>
<dbReference type="InterPro" id="IPR050580">
    <property type="entry name" value="2H_phosphoesterase_YjcG-like"/>
</dbReference>
<dbReference type="GeneID" id="97421429"/>
<comment type="caution">
    <text evidence="2">The sequence shown here is derived from an EMBL/GenBank/DDBJ whole genome shotgun (WGS) entry which is preliminary data.</text>
</comment>
<organism evidence="2 3">
    <name type="scientific">Pseudarthrobacter oxydans</name>
    <name type="common">Arthrobacter oxydans</name>
    <dbReference type="NCBI Taxonomy" id="1671"/>
    <lineage>
        <taxon>Bacteria</taxon>
        <taxon>Bacillati</taxon>
        <taxon>Actinomycetota</taxon>
        <taxon>Actinomycetes</taxon>
        <taxon>Micrococcales</taxon>
        <taxon>Micrococcaceae</taxon>
        <taxon>Pseudarthrobacter</taxon>
    </lineage>
</organism>
<dbReference type="PANTHER" id="PTHR40037">
    <property type="entry name" value="PHOSPHOESTERASE YJCG-RELATED"/>
    <property type="match status" value="1"/>
</dbReference>
<evidence type="ECO:0000313" key="3">
    <source>
        <dbReference type="Proteomes" id="UP001262032"/>
    </source>
</evidence>
<dbReference type="Proteomes" id="UP001262032">
    <property type="component" value="Unassembled WGS sequence"/>
</dbReference>
<keyword evidence="2" id="KW-0436">Ligase</keyword>
<dbReference type="EMBL" id="JAVDWN010000002">
    <property type="protein sequence ID" value="MDR7162735.1"/>
    <property type="molecule type" value="Genomic_DNA"/>
</dbReference>
<dbReference type="InterPro" id="IPR009097">
    <property type="entry name" value="Cyclic_Pdiesterase"/>
</dbReference>
<proteinExistence type="predicted"/>
<dbReference type="RefSeq" id="WP_310109869.1">
    <property type="nucleotide sequence ID" value="NZ_JAVDTN010000002.1"/>
</dbReference>
<name>A0AAW8N6Z7_PSEOX</name>
<dbReference type="Gene3D" id="3.90.1140.10">
    <property type="entry name" value="Cyclic phosphodiesterase"/>
    <property type="match status" value="1"/>
</dbReference>
<gene>
    <name evidence="2" type="ORF">J2X12_000743</name>
</gene>
<dbReference type="PANTHER" id="PTHR40037:SF1">
    <property type="entry name" value="PHOSPHOESTERASE SAOUHSC_00951-RELATED"/>
    <property type="match status" value="1"/>
</dbReference>